<feature type="compositionally biased region" description="Basic and acidic residues" evidence="1">
    <location>
        <begin position="1"/>
        <end position="26"/>
    </location>
</feature>
<evidence type="ECO:0000256" key="1">
    <source>
        <dbReference type="SAM" id="MobiDB-lite"/>
    </source>
</evidence>
<comment type="caution">
    <text evidence="2">The sequence shown here is derived from an EMBL/GenBank/DDBJ whole genome shotgun (WGS) entry which is preliminary data.</text>
</comment>
<dbReference type="AlphaFoldDB" id="A0AAD7STV0"/>
<keyword evidence="3" id="KW-1185">Reference proteome</keyword>
<accession>A0AAD7STV0</accession>
<dbReference type="EMBL" id="JAINUG010000036">
    <property type="protein sequence ID" value="KAJ8408078.1"/>
    <property type="molecule type" value="Genomic_DNA"/>
</dbReference>
<organism evidence="2 3">
    <name type="scientific">Aldrovandia affinis</name>
    <dbReference type="NCBI Taxonomy" id="143900"/>
    <lineage>
        <taxon>Eukaryota</taxon>
        <taxon>Metazoa</taxon>
        <taxon>Chordata</taxon>
        <taxon>Craniata</taxon>
        <taxon>Vertebrata</taxon>
        <taxon>Euteleostomi</taxon>
        <taxon>Actinopterygii</taxon>
        <taxon>Neopterygii</taxon>
        <taxon>Teleostei</taxon>
        <taxon>Notacanthiformes</taxon>
        <taxon>Halosauridae</taxon>
        <taxon>Aldrovandia</taxon>
    </lineage>
</organism>
<proteinExistence type="predicted"/>
<sequence length="200" mass="20884">MKDGRKYTREEGATADRKQRPQDEGLHTSVLPAAQESGLSPGLPWYQGAGCSRTGPGGLSPAHLPDLDGMPADLTCRSGLALCPGKMSAPAVAGFNGGAPEEERDLSGVNEDLCGVCAVRTLVKSWQGNDYINKTALWGCLAPPPALRHGDVALVYGPLRAALTLARISSSSLTVGSKAGQRGGDQWCRAKPRDGETCQA</sequence>
<reference evidence="2" key="1">
    <citation type="journal article" date="2023" name="Science">
        <title>Genome structures resolve the early diversification of teleost fishes.</title>
        <authorList>
            <person name="Parey E."/>
            <person name="Louis A."/>
            <person name="Montfort J."/>
            <person name="Bouchez O."/>
            <person name="Roques C."/>
            <person name="Iampietro C."/>
            <person name="Lluch J."/>
            <person name="Castinel A."/>
            <person name="Donnadieu C."/>
            <person name="Desvignes T."/>
            <person name="Floi Bucao C."/>
            <person name="Jouanno E."/>
            <person name="Wen M."/>
            <person name="Mejri S."/>
            <person name="Dirks R."/>
            <person name="Jansen H."/>
            <person name="Henkel C."/>
            <person name="Chen W.J."/>
            <person name="Zahm M."/>
            <person name="Cabau C."/>
            <person name="Klopp C."/>
            <person name="Thompson A.W."/>
            <person name="Robinson-Rechavi M."/>
            <person name="Braasch I."/>
            <person name="Lecointre G."/>
            <person name="Bobe J."/>
            <person name="Postlethwait J.H."/>
            <person name="Berthelot C."/>
            <person name="Roest Crollius H."/>
            <person name="Guiguen Y."/>
        </authorList>
    </citation>
    <scope>NUCLEOTIDE SEQUENCE</scope>
    <source>
        <strain evidence="2">NC1722</strain>
    </source>
</reference>
<evidence type="ECO:0000313" key="3">
    <source>
        <dbReference type="Proteomes" id="UP001221898"/>
    </source>
</evidence>
<protein>
    <submittedName>
        <fullName evidence="2">Uncharacterized protein</fullName>
    </submittedName>
</protein>
<gene>
    <name evidence="2" type="ORF">AAFF_G00263060</name>
</gene>
<feature type="region of interest" description="Disordered" evidence="1">
    <location>
        <begin position="1"/>
        <end position="39"/>
    </location>
</feature>
<dbReference type="Proteomes" id="UP001221898">
    <property type="component" value="Unassembled WGS sequence"/>
</dbReference>
<evidence type="ECO:0000313" key="2">
    <source>
        <dbReference type="EMBL" id="KAJ8408078.1"/>
    </source>
</evidence>
<name>A0AAD7STV0_9TELE</name>